<evidence type="ECO:0000313" key="1">
    <source>
        <dbReference type="EMBL" id="KAI4327487.1"/>
    </source>
</evidence>
<comment type="caution">
    <text evidence="1">The sequence shown here is derived from an EMBL/GenBank/DDBJ whole genome shotgun (WGS) entry which is preliminary data.</text>
</comment>
<accession>A0ACB9MTR6</accession>
<organism evidence="1 2">
    <name type="scientific">Bauhinia variegata</name>
    <name type="common">Purple orchid tree</name>
    <name type="synonym">Phanera variegata</name>
    <dbReference type="NCBI Taxonomy" id="167791"/>
    <lineage>
        <taxon>Eukaryota</taxon>
        <taxon>Viridiplantae</taxon>
        <taxon>Streptophyta</taxon>
        <taxon>Embryophyta</taxon>
        <taxon>Tracheophyta</taxon>
        <taxon>Spermatophyta</taxon>
        <taxon>Magnoliopsida</taxon>
        <taxon>eudicotyledons</taxon>
        <taxon>Gunneridae</taxon>
        <taxon>Pentapetalae</taxon>
        <taxon>rosids</taxon>
        <taxon>fabids</taxon>
        <taxon>Fabales</taxon>
        <taxon>Fabaceae</taxon>
        <taxon>Cercidoideae</taxon>
        <taxon>Cercideae</taxon>
        <taxon>Bauhiniinae</taxon>
        <taxon>Bauhinia</taxon>
    </lineage>
</organism>
<dbReference type="EMBL" id="CM039433">
    <property type="protein sequence ID" value="KAI4327487.1"/>
    <property type="molecule type" value="Genomic_DNA"/>
</dbReference>
<evidence type="ECO:0000313" key="2">
    <source>
        <dbReference type="Proteomes" id="UP000828941"/>
    </source>
</evidence>
<sequence length="357" mass="39989">MELSLDLSLGFVPKTVSEFLGEISRSRDRSEKLSMLDDFVKRLEEEMRKIDAFKRELPLCVLLVNDAITRLKKEAARCMEIEDRPVIEEFIPSSSKTSSGENGQLSIMGRDGCEKKNWMSSAQLWSTETKSRNEHDDWSVPENPIQSQNQKSRGEAFIPFKGNSCFQKELMKEDKEVSQVPSLCLMTPPSELHSNSKLGSKGSNASSLLTQSLQQTARKQRRCWSPELHRRFVDALQQLGGAQVATPKQIRELMQVEGLTNDEVKSHLQKYRLHVRRVAPTNGLWTGQDQCEEISKGKLSESGSPQSPLLLGGSAKGFSCSGRSSTDAEEDEKSDCHSWRDGHKFSLLGVVGCHPTC</sequence>
<dbReference type="Proteomes" id="UP000828941">
    <property type="component" value="Chromosome 8"/>
</dbReference>
<keyword evidence="2" id="KW-1185">Reference proteome</keyword>
<reference evidence="1 2" key="1">
    <citation type="journal article" date="2022" name="DNA Res.">
        <title>Chromosomal-level genome assembly of the orchid tree Bauhinia variegata (Leguminosae; Cercidoideae) supports the allotetraploid origin hypothesis of Bauhinia.</title>
        <authorList>
            <person name="Zhong Y."/>
            <person name="Chen Y."/>
            <person name="Zheng D."/>
            <person name="Pang J."/>
            <person name="Liu Y."/>
            <person name="Luo S."/>
            <person name="Meng S."/>
            <person name="Qian L."/>
            <person name="Wei D."/>
            <person name="Dai S."/>
            <person name="Zhou R."/>
        </authorList>
    </citation>
    <scope>NUCLEOTIDE SEQUENCE [LARGE SCALE GENOMIC DNA]</scope>
    <source>
        <strain evidence="1">BV-YZ2020</strain>
    </source>
</reference>
<protein>
    <submittedName>
        <fullName evidence="1">Uncharacterized protein</fullName>
    </submittedName>
</protein>
<name>A0ACB9MTR6_BAUVA</name>
<proteinExistence type="predicted"/>
<gene>
    <name evidence="1" type="ORF">L6164_019941</name>
</gene>